<feature type="transmembrane region" description="Helical" evidence="6">
    <location>
        <begin position="105"/>
        <end position="127"/>
    </location>
</feature>
<dbReference type="RefSeq" id="WP_267257930.1">
    <property type="nucleotide sequence ID" value="NZ_CP084204.1"/>
</dbReference>
<protein>
    <submittedName>
        <fullName evidence="8">Drug/metabolite exporter YedA</fullName>
    </submittedName>
</protein>
<evidence type="ECO:0000313" key="8">
    <source>
        <dbReference type="EMBL" id="UZX19521.1"/>
    </source>
</evidence>
<feature type="domain" description="EamA" evidence="7">
    <location>
        <begin position="20"/>
        <end position="150"/>
    </location>
</feature>
<evidence type="ECO:0000256" key="3">
    <source>
        <dbReference type="ARBA" id="ARBA00022692"/>
    </source>
</evidence>
<keyword evidence="3 6" id="KW-0812">Transmembrane</keyword>
<feature type="transmembrane region" description="Helical" evidence="6">
    <location>
        <begin position="12"/>
        <end position="35"/>
    </location>
</feature>
<keyword evidence="5 6" id="KW-0472">Membrane</keyword>
<dbReference type="InterPro" id="IPR000620">
    <property type="entry name" value="EamA_dom"/>
</dbReference>
<keyword evidence="9" id="KW-1185">Reference proteome</keyword>
<accession>A0ABY6QPX4</accession>
<dbReference type="GeneID" id="95598112"/>
<evidence type="ECO:0000313" key="9">
    <source>
        <dbReference type="Proteomes" id="UP001164506"/>
    </source>
</evidence>
<feature type="transmembrane region" description="Helical" evidence="6">
    <location>
        <begin position="251"/>
        <end position="271"/>
    </location>
</feature>
<dbReference type="Pfam" id="PF00892">
    <property type="entry name" value="EamA"/>
    <property type="match status" value="2"/>
</dbReference>
<dbReference type="PANTHER" id="PTHR32322:SF2">
    <property type="entry name" value="EAMA DOMAIN-CONTAINING PROTEIN"/>
    <property type="match status" value="1"/>
</dbReference>
<dbReference type="NCBIfam" id="NF008432">
    <property type="entry name" value="PRK11272.1"/>
    <property type="match status" value="1"/>
</dbReference>
<comment type="subcellular location">
    <subcellularLocation>
        <location evidence="1">Membrane</location>
        <topology evidence="1">Multi-pass membrane protein</topology>
    </subcellularLocation>
</comment>
<evidence type="ECO:0000256" key="1">
    <source>
        <dbReference type="ARBA" id="ARBA00004141"/>
    </source>
</evidence>
<feature type="transmembrane region" description="Helical" evidence="6">
    <location>
        <begin position="222"/>
        <end position="244"/>
    </location>
</feature>
<dbReference type="SUPFAM" id="SSF103481">
    <property type="entry name" value="Multidrug resistance efflux transporter EmrE"/>
    <property type="match status" value="2"/>
</dbReference>
<sequence length="308" mass="32413">MTTQTREARSTLSTLTPTVILCLVSVYVVWGSTYLAIDYTLDTMPPLLMTGTRFLAGGIVLAVFLLARRHRLPTRRQWLNCALVGGLMQGGCVGGIAIAERSISSGLASVGIATVPVWTALMAGVATRRWPNRLEVYGISLGLAGVVLLALDGGLGGGAKGSAVIIAAAISWSLGSVLSQHLDLPRGPMAYAGEMLAGGTLVSLAGLLAGERVEHLPDTAALWAWGYLVVFGSLLAYSAYMYLLTAVRTSIATSYTLVTPAVAVLLGAWILSERVSVLTVLAVAAVLLAVRFILQGRKLHDVRDTNDH</sequence>
<feature type="transmembrane region" description="Helical" evidence="6">
    <location>
        <begin position="47"/>
        <end position="66"/>
    </location>
</feature>
<dbReference type="InterPro" id="IPR037185">
    <property type="entry name" value="EmrE-like"/>
</dbReference>
<dbReference type="Proteomes" id="UP001164506">
    <property type="component" value="Chromosome"/>
</dbReference>
<evidence type="ECO:0000256" key="6">
    <source>
        <dbReference type="SAM" id="Phobius"/>
    </source>
</evidence>
<comment type="similarity">
    <text evidence="2">Belongs to the EamA transporter family.</text>
</comment>
<name>A0ABY6QPX4_9ACTN</name>
<reference evidence="8" key="1">
    <citation type="submission" date="2021-09" db="EMBL/GenBank/DDBJ databases">
        <title>Complete genome sequence and metabolic characterization of Streptomyces tanashiensis DSM 731 the producer of antibacterial Kalafungin and diverse secondary metabolites.</title>
        <authorList>
            <person name="Abbasi M.N."/>
            <person name="Anwar M.N."/>
            <person name="Alam K."/>
            <person name="Shoaib M."/>
            <person name="Lin Z."/>
            <person name="Hayat M."/>
            <person name="Ali M.I."/>
            <person name="Malik H.M.T."/>
            <person name="Ahmed I."/>
            <person name="Li A."/>
            <person name="Hailong Wang H."/>
            <person name="Zhang Y."/>
        </authorList>
    </citation>
    <scope>NUCLEOTIDE SEQUENCE</scope>
    <source>
        <strain evidence="8">Kala</strain>
    </source>
</reference>
<gene>
    <name evidence="8" type="primary">yedA</name>
    <name evidence="8" type="ORF">LDH80_01680</name>
</gene>
<feature type="transmembrane region" description="Helical" evidence="6">
    <location>
        <begin position="78"/>
        <end position="99"/>
    </location>
</feature>
<dbReference type="PANTHER" id="PTHR32322">
    <property type="entry name" value="INNER MEMBRANE TRANSPORTER"/>
    <property type="match status" value="1"/>
</dbReference>
<feature type="domain" description="EamA" evidence="7">
    <location>
        <begin position="160"/>
        <end position="294"/>
    </location>
</feature>
<evidence type="ECO:0000256" key="2">
    <source>
        <dbReference type="ARBA" id="ARBA00007362"/>
    </source>
</evidence>
<evidence type="ECO:0000256" key="5">
    <source>
        <dbReference type="ARBA" id="ARBA00023136"/>
    </source>
</evidence>
<dbReference type="EMBL" id="CP084204">
    <property type="protein sequence ID" value="UZX19521.1"/>
    <property type="molecule type" value="Genomic_DNA"/>
</dbReference>
<feature type="transmembrane region" description="Helical" evidence="6">
    <location>
        <begin position="190"/>
        <end position="210"/>
    </location>
</feature>
<feature type="transmembrane region" description="Helical" evidence="6">
    <location>
        <begin position="277"/>
        <end position="294"/>
    </location>
</feature>
<keyword evidence="4 6" id="KW-1133">Transmembrane helix</keyword>
<evidence type="ECO:0000256" key="4">
    <source>
        <dbReference type="ARBA" id="ARBA00022989"/>
    </source>
</evidence>
<proteinExistence type="inferred from homology"/>
<feature type="transmembrane region" description="Helical" evidence="6">
    <location>
        <begin position="157"/>
        <end position="178"/>
    </location>
</feature>
<feature type="transmembrane region" description="Helical" evidence="6">
    <location>
        <begin position="134"/>
        <end position="151"/>
    </location>
</feature>
<dbReference type="InterPro" id="IPR050638">
    <property type="entry name" value="AA-Vitamin_Transporters"/>
</dbReference>
<evidence type="ECO:0000259" key="7">
    <source>
        <dbReference type="Pfam" id="PF00892"/>
    </source>
</evidence>
<organism evidence="8 9">
    <name type="scientific">Streptomyces tanashiensis</name>
    <dbReference type="NCBI Taxonomy" id="67367"/>
    <lineage>
        <taxon>Bacteria</taxon>
        <taxon>Bacillati</taxon>
        <taxon>Actinomycetota</taxon>
        <taxon>Actinomycetes</taxon>
        <taxon>Kitasatosporales</taxon>
        <taxon>Streptomycetaceae</taxon>
        <taxon>Streptomyces</taxon>
    </lineage>
</organism>